<dbReference type="InterPro" id="IPR029017">
    <property type="entry name" value="Enolase-like_N"/>
</dbReference>
<dbReference type="AlphaFoldDB" id="S1N435"/>
<name>S1N435_9ENTE</name>
<dbReference type="PANTHER" id="PTHR48073">
    <property type="entry name" value="O-SUCCINYLBENZOATE SYNTHASE-RELATED"/>
    <property type="match status" value="1"/>
</dbReference>
<evidence type="ECO:0000313" key="9">
    <source>
        <dbReference type="Proteomes" id="UP000014113"/>
    </source>
</evidence>
<dbReference type="EC" id="4.2.1.113" evidence="5 6"/>
<dbReference type="InterPro" id="IPR013341">
    <property type="entry name" value="Mandelate_racemase_N_dom"/>
</dbReference>
<feature type="domain" description="Mandelate racemase/muconate lactonizing enzyme C-terminal" evidence="7">
    <location>
        <begin position="143"/>
        <end position="234"/>
    </location>
</feature>
<dbReference type="NCBIfam" id="TIGR01928">
    <property type="entry name" value="menC_lowGC_arch"/>
    <property type="match status" value="1"/>
</dbReference>
<dbReference type="Pfam" id="PF13378">
    <property type="entry name" value="MR_MLE_C"/>
    <property type="match status" value="1"/>
</dbReference>
<evidence type="ECO:0000256" key="3">
    <source>
        <dbReference type="ARBA" id="ARBA00022842"/>
    </source>
</evidence>
<dbReference type="RefSeq" id="WP_016184432.1">
    <property type="nucleotide sequence ID" value="NZ_JXKI01000008.1"/>
</dbReference>
<evidence type="ECO:0000313" key="8">
    <source>
        <dbReference type="EMBL" id="EOW83760.1"/>
    </source>
</evidence>
<dbReference type="GO" id="GO:0043748">
    <property type="term" value="F:O-succinylbenzoate synthase activity"/>
    <property type="evidence" value="ECO:0007669"/>
    <property type="project" value="UniProtKB-EC"/>
</dbReference>
<dbReference type="STRING" id="1121865.OMW_02351"/>
<dbReference type="OrthoDB" id="9774531at2"/>
<evidence type="ECO:0000256" key="5">
    <source>
        <dbReference type="ARBA" id="ARBA00029491"/>
    </source>
</evidence>
<dbReference type="SMART" id="SM00922">
    <property type="entry name" value="MR_MLE"/>
    <property type="match status" value="1"/>
</dbReference>
<proteinExistence type="predicted"/>
<dbReference type="PATRIC" id="fig|1121865.3.peg.2288"/>
<comment type="cofactor">
    <cofactor evidence="1">
        <name>a divalent metal cation</name>
        <dbReference type="ChEBI" id="CHEBI:60240"/>
    </cofactor>
</comment>
<dbReference type="SFLD" id="SFLDG00180">
    <property type="entry name" value="muconate_cycloisomerase"/>
    <property type="match status" value="1"/>
</dbReference>
<dbReference type="PANTHER" id="PTHR48073:SF5">
    <property type="entry name" value="O-SUCCINYLBENZOATE SYNTHASE"/>
    <property type="match status" value="1"/>
</dbReference>
<accession>S1N435</accession>
<organism evidence="8 9">
    <name type="scientific">Enterococcus columbae DSM 7374 = ATCC 51263</name>
    <dbReference type="NCBI Taxonomy" id="1121865"/>
    <lineage>
        <taxon>Bacteria</taxon>
        <taxon>Bacillati</taxon>
        <taxon>Bacillota</taxon>
        <taxon>Bacilli</taxon>
        <taxon>Lactobacillales</taxon>
        <taxon>Enterococcaceae</taxon>
        <taxon>Enterococcus</taxon>
    </lineage>
</organism>
<evidence type="ECO:0000256" key="4">
    <source>
        <dbReference type="ARBA" id="ARBA00023239"/>
    </source>
</evidence>
<dbReference type="eggNOG" id="COG4948">
    <property type="taxonomic scope" value="Bacteria"/>
</dbReference>
<evidence type="ECO:0000256" key="6">
    <source>
        <dbReference type="NCBIfam" id="TIGR01928"/>
    </source>
</evidence>
<dbReference type="UniPathway" id="UPA00079"/>
<dbReference type="SUPFAM" id="SSF51604">
    <property type="entry name" value="Enolase C-terminal domain-like"/>
    <property type="match status" value="1"/>
</dbReference>
<keyword evidence="2" id="KW-0479">Metal-binding</keyword>
<dbReference type="SUPFAM" id="SSF54826">
    <property type="entry name" value="Enolase N-terminal domain-like"/>
    <property type="match status" value="1"/>
</dbReference>
<keyword evidence="4" id="KW-0456">Lyase</keyword>
<dbReference type="GO" id="GO:0009234">
    <property type="term" value="P:menaquinone biosynthetic process"/>
    <property type="evidence" value="ECO:0007669"/>
    <property type="project" value="UniProtKB-UniRule"/>
</dbReference>
<dbReference type="UniPathway" id="UPA01057">
    <property type="reaction ID" value="UER00165"/>
</dbReference>
<dbReference type="GO" id="GO:0016854">
    <property type="term" value="F:racemase and epimerase activity"/>
    <property type="evidence" value="ECO:0007669"/>
    <property type="project" value="UniProtKB-ARBA"/>
</dbReference>
<evidence type="ECO:0000256" key="2">
    <source>
        <dbReference type="ARBA" id="ARBA00022723"/>
    </source>
</evidence>
<protein>
    <recommendedName>
        <fullName evidence="5 6">o-succinylbenzoate synthase</fullName>
        <ecNumber evidence="5 6">4.2.1.113</ecNumber>
    </recommendedName>
</protein>
<dbReference type="Gene3D" id="3.30.390.10">
    <property type="entry name" value="Enolase-like, N-terminal domain"/>
    <property type="match status" value="1"/>
</dbReference>
<dbReference type="InterPro" id="IPR036849">
    <property type="entry name" value="Enolase-like_C_sf"/>
</dbReference>
<dbReference type="Pfam" id="PF02746">
    <property type="entry name" value="MR_MLE_N"/>
    <property type="match status" value="1"/>
</dbReference>
<keyword evidence="3" id="KW-0460">Magnesium</keyword>
<reference evidence="8 9" key="1">
    <citation type="submission" date="2013-03" db="EMBL/GenBank/DDBJ databases">
        <title>The Genome Sequence of Enterococcus columbae ATCC_51263 (PacBio/Illumina hybrid assembly).</title>
        <authorList>
            <consortium name="The Broad Institute Genomics Platform"/>
            <consortium name="The Broad Institute Genome Sequencing Center for Infectious Disease"/>
            <person name="Earl A."/>
            <person name="Russ C."/>
            <person name="Gilmore M."/>
            <person name="Surin D."/>
            <person name="Walker B."/>
            <person name="Young S."/>
            <person name="Zeng Q."/>
            <person name="Gargeya S."/>
            <person name="Fitzgerald M."/>
            <person name="Haas B."/>
            <person name="Abouelleil A."/>
            <person name="Allen A.W."/>
            <person name="Alvarado L."/>
            <person name="Arachchi H.M."/>
            <person name="Berlin A.M."/>
            <person name="Chapman S.B."/>
            <person name="Gainer-Dewar J."/>
            <person name="Goldberg J."/>
            <person name="Griggs A."/>
            <person name="Gujja S."/>
            <person name="Hansen M."/>
            <person name="Howarth C."/>
            <person name="Imamovic A."/>
            <person name="Ireland A."/>
            <person name="Larimer J."/>
            <person name="McCowan C."/>
            <person name="Murphy C."/>
            <person name="Pearson M."/>
            <person name="Poon T.W."/>
            <person name="Priest M."/>
            <person name="Roberts A."/>
            <person name="Saif S."/>
            <person name="Shea T."/>
            <person name="Sisk P."/>
            <person name="Sykes S."/>
            <person name="Wortman J."/>
            <person name="Nusbaum C."/>
            <person name="Birren B."/>
        </authorList>
    </citation>
    <scope>NUCLEOTIDE SEQUENCE [LARGE SCALE GENOMIC DNA]</scope>
    <source>
        <strain evidence="8 9">ATCC 51263</strain>
    </source>
</reference>
<gene>
    <name evidence="8" type="ORF">I568_01562</name>
</gene>
<dbReference type="InterPro" id="IPR010197">
    <property type="entry name" value="OSBS/NAAAR"/>
</dbReference>
<dbReference type="InterPro" id="IPR013342">
    <property type="entry name" value="Mandelate_racemase_C"/>
</dbReference>
<keyword evidence="9" id="KW-1185">Reference proteome</keyword>
<dbReference type="SFLD" id="SFLDS00001">
    <property type="entry name" value="Enolase"/>
    <property type="match status" value="1"/>
</dbReference>
<dbReference type="Proteomes" id="UP000014113">
    <property type="component" value="Unassembled WGS sequence"/>
</dbReference>
<dbReference type="SFLD" id="SFLDF00009">
    <property type="entry name" value="o-succinylbenzoate_synthase"/>
    <property type="match status" value="1"/>
</dbReference>
<evidence type="ECO:0000259" key="7">
    <source>
        <dbReference type="SMART" id="SM00922"/>
    </source>
</evidence>
<evidence type="ECO:0000256" key="1">
    <source>
        <dbReference type="ARBA" id="ARBA00001968"/>
    </source>
</evidence>
<dbReference type="GO" id="GO:0046872">
    <property type="term" value="F:metal ion binding"/>
    <property type="evidence" value="ECO:0007669"/>
    <property type="project" value="UniProtKB-KW"/>
</dbReference>
<dbReference type="Gene3D" id="3.20.20.120">
    <property type="entry name" value="Enolase-like C-terminal domain"/>
    <property type="match status" value="1"/>
</dbReference>
<dbReference type="InterPro" id="IPR029065">
    <property type="entry name" value="Enolase_C-like"/>
</dbReference>
<sequence length="370" mass="41067">MRICRVDYYQVKLPFKKAVQTSYGKLTAKYADILVLVNEDGQIGIGELTALPHPDYVEEYLLGERQILQHYLLPWLLAKEWVTLDAFCLEMTKIRGHLMAKAAIEMALFDLAAKLAEKSVAAYLPNAQPSLAVGISLGIEPDLAKLMDQVDQAIAQGYQRIKLKIKPGYDYQALAQIRQAYPEVCLMADANSAYQSQAASLKALDELSLAMIEQPLAVDDFVAHAKLQAQLKTPICLDENVRSLADLQTIVALGSAQVINLKLPRVGGLLAAKKMLNFCQQHDLKVWMGGMYETGVGRAFHLHFAAQTCFDFPTDLASFDHYFVEDIVTKPMQLHAGKISVPTGLGIGVVLDKQKVNKYCYAKQSFKSKK</sequence>
<dbReference type="EMBL" id="ASWJ01000007">
    <property type="protein sequence ID" value="EOW83760.1"/>
    <property type="molecule type" value="Genomic_DNA"/>
</dbReference>
<comment type="caution">
    <text evidence="8">The sequence shown here is derived from an EMBL/GenBank/DDBJ whole genome shotgun (WGS) entry which is preliminary data.</text>
</comment>